<sequence length="368" mass="41589">MRIVYLYLPGRLPRIADLREKTIPTEFFYGAPELEACGHDVEYIDVHDVPTAGKAMIAAELLLKKKYLPAKVYFPVLLGVKKVLPALSGADMVVATAPGIAFSLAIWQSLGMVKLPRSFIAIHCGLFNYPQRGVRRWISRYLLRQMHTQLFGEGELEAMQERFQIPSERIQVNCFGVDEFFWTPGSNEQQGDYILAVGNDSRRDYELLVQSAQHIERKIKILTKRPLPPNLPENVEQLQGSWHTREVSDADLRDLYRKAFCVAVLLTDSIQPSGQSVTLQAMACGTPVILTQTKGVWEKSELQHGKNILFTEAGNAQHFAETARMLSRDPGMRENLSKAGREYIMEHGRIGQFAERLEAVCKQVKSDE</sequence>
<dbReference type="AlphaFoldDB" id="A0AAU8LXD4"/>
<accession>A0AAU8LXD4</accession>
<protein>
    <submittedName>
        <fullName evidence="2">Glycosyltransferase family 4 protein</fullName>
        <ecNumber evidence="2">2.4.-.-</ecNumber>
    </submittedName>
</protein>
<dbReference type="PANTHER" id="PTHR46401">
    <property type="entry name" value="GLYCOSYLTRANSFERASE WBBK-RELATED"/>
    <property type="match status" value="1"/>
</dbReference>
<reference evidence="2" key="2">
    <citation type="submission" date="2024-06" db="EMBL/GenBank/DDBJ databases">
        <authorList>
            <person name="Plum-Jensen L.E."/>
            <person name="Schramm A."/>
            <person name="Marshall I.P.G."/>
        </authorList>
    </citation>
    <scope>NUCLEOTIDE SEQUENCE</scope>
    <source>
        <strain evidence="2">Rat1</strain>
    </source>
</reference>
<dbReference type="Gene3D" id="3.40.50.2000">
    <property type="entry name" value="Glycogen Phosphorylase B"/>
    <property type="match status" value="2"/>
</dbReference>
<dbReference type="CDD" id="cd03801">
    <property type="entry name" value="GT4_PimA-like"/>
    <property type="match status" value="1"/>
</dbReference>
<keyword evidence="2" id="KW-0328">Glycosyltransferase</keyword>
<evidence type="ECO:0000313" key="2">
    <source>
        <dbReference type="EMBL" id="XCN73767.1"/>
    </source>
</evidence>
<dbReference type="EMBL" id="CP159373">
    <property type="protein sequence ID" value="XCN73767.1"/>
    <property type="molecule type" value="Genomic_DNA"/>
</dbReference>
<organism evidence="2">
    <name type="scientific">Candidatus Electrothrix aestuarii</name>
    <dbReference type="NCBI Taxonomy" id="3062594"/>
    <lineage>
        <taxon>Bacteria</taxon>
        <taxon>Pseudomonadati</taxon>
        <taxon>Thermodesulfobacteriota</taxon>
        <taxon>Desulfobulbia</taxon>
        <taxon>Desulfobulbales</taxon>
        <taxon>Desulfobulbaceae</taxon>
        <taxon>Candidatus Electrothrix</taxon>
    </lineage>
</organism>
<name>A0AAU8LXD4_9BACT</name>
<dbReference type="KEGG" id="eaj:Q3M24_03145"/>
<dbReference type="GO" id="GO:0009103">
    <property type="term" value="P:lipopolysaccharide biosynthetic process"/>
    <property type="evidence" value="ECO:0007669"/>
    <property type="project" value="TreeGrafter"/>
</dbReference>
<proteinExistence type="predicted"/>
<dbReference type="PANTHER" id="PTHR46401:SF2">
    <property type="entry name" value="GLYCOSYLTRANSFERASE WBBK-RELATED"/>
    <property type="match status" value="1"/>
</dbReference>
<dbReference type="EC" id="2.4.-.-" evidence="2"/>
<reference evidence="2" key="1">
    <citation type="journal article" date="2024" name="Syst. Appl. Microbiol.">
        <title>First single-strain enrichments of Electrothrix cable bacteria, description of E. aestuarii sp. nov. and E. rattekaaiensis sp. nov., and proposal of a cable bacteria taxonomy following the rules of the SeqCode.</title>
        <authorList>
            <person name="Plum-Jensen L.E."/>
            <person name="Schramm A."/>
            <person name="Marshall I.P.G."/>
        </authorList>
    </citation>
    <scope>NUCLEOTIDE SEQUENCE</scope>
    <source>
        <strain evidence="2">Rat1</strain>
    </source>
</reference>
<keyword evidence="1 2" id="KW-0808">Transferase</keyword>
<dbReference type="Pfam" id="PF13692">
    <property type="entry name" value="Glyco_trans_1_4"/>
    <property type="match status" value="1"/>
</dbReference>
<evidence type="ECO:0000256" key="1">
    <source>
        <dbReference type="ARBA" id="ARBA00022679"/>
    </source>
</evidence>
<dbReference type="SUPFAM" id="SSF53756">
    <property type="entry name" value="UDP-Glycosyltransferase/glycogen phosphorylase"/>
    <property type="match status" value="1"/>
</dbReference>
<dbReference type="GO" id="GO:0016757">
    <property type="term" value="F:glycosyltransferase activity"/>
    <property type="evidence" value="ECO:0007669"/>
    <property type="project" value="UniProtKB-KW"/>
</dbReference>
<gene>
    <name evidence="2" type="ORF">Q3M24_03145</name>
</gene>